<gene>
    <name evidence="2" type="ORF">S06H3_03247</name>
</gene>
<feature type="transmembrane region" description="Helical" evidence="1">
    <location>
        <begin position="12"/>
        <end position="33"/>
    </location>
</feature>
<feature type="non-terminal residue" evidence="2">
    <location>
        <position position="77"/>
    </location>
</feature>
<dbReference type="AlphaFoldDB" id="X1LAQ3"/>
<keyword evidence="1" id="KW-0472">Membrane</keyword>
<sequence length="77" mass="8075">MKKVSLSLKIYIGLIITLAILAAINIFLPQGAFLSTQTLPASKPVLALANAAIMLILYGGLGFLGLKLSSKLGFTDI</sequence>
<name>X1LAQ3_9ZZZZ</name>
<accession>X1LAQ3</accession>
<organism evidence="2">
    <name type="scientific">marine sediment metagenome</name>
    <dbReference type="NCBI Taxonomy" id="412755"/>
    <lineage>
        <taxon>unclassified sequences</taxon>
        <taxon>metagenomes</taxon>
        <taxon>ecological metagenomes</taxon>
    </lineage>
</organism>
<evidence type="ECO:0000256" key="1">
    <source>
        <dbReference type="SAM" id="Phobius"/>
    </source>
</evidence>
<comment type="caution">
    <text evidence="2">The sequence shown here is derived from an EMBL/GenBank/DDBJ whole genome shotgun (WGS) entry which is preliminary data.</text>
</comment>
<protein>
    <submittedName>
        <fullName evidence="2">Uncharacterized protein</fullName>
    </submittedName>
</protein>
<keyword evidence="1" id="KW-0812">Transmembrane</keyword>
<feature type="transmembrane region" description="Helical" evidence="1">
    <location>
        <begin position="45"/>
        <end position="66"/>
    </location>
</feature>
<reference evidence="2" key="1">
    <citation type="journal article" date="2014" name="Front. Microbiol.">
        <title>High frequency of phylogenetically diverse reductive dehalogenase-homologous genes in deep subseafloor sedimentary metagenomes.</title>
        <authorList>
            <person name="Kawai M."/>
            <person name="Futagami T."/>
            <person name="Toyoda A."/>
            <person name="Takaki Y."/>
            <person name="Nishi S."/>
            <person name="Hori S."/>
            <person name="Arai W."/>
            <person name="Tsubouchi T."/>
            <person name="Morono Y."/>
            <person name="Uchiyama I."/>
            <person name="Ito T."/>
            <person name="Fujiyama A."/>
            <person name="Inagaki F."/>
            <person name="Takami H."/>
        </authorList>
    </citation>
    <scope>NUCLEOTIDE SEQUENCE</scope>
    <source>
        <strain evidence="2">Expedition CK06-06</strain>
    </source>
</reference>
<keyword evidence="1" id="KW-1133">Transmembrane helix</keyword>
<dbReference type="EMBL" id="BARV01001035">
    <property type="protein sequence ID" value="GAH91218.1"/>
    <property type="molecule type" value="Genomic_DNA"/>
</dbReference>
<evidence type="ECO:0000313" key="2">
    <source>
        <dbReference type="EMBL" id="GAH91218.1"/>
    </source>
</evidence>
<proteinExistence type="predicted"/>